<feature type="signal peptide" evidence="1">
    <location>
        <begin position="1"/>
        <end position="26"/>
    </location>
</feature>
<feature type="chain" id="PRO_5006601559" description="NolW-like domain-containing protein" evidence="1">
    <location>
        <begin position="27"/>
        <end position="235"/>
    </location>
</feature>
<evidence type="ECO:0000313" key="3">
    <source>
        <dbReference type="Proteomes" id="UP000065641"/>
    </source>
</evidence>
<keyword evidence="3" id="KW-1185">Reference proteome</keyword>
<proteinExistence type="predicted"/>
<evidence type="ECO:0000256" key="1">
    <source>
        <dbReference type="SAM" id="SignalP"/>
    </source>
</evidence>
<accession>A0A0S2KE25</accession>
<dbReference type="EMBL" id="CP013189">
    <property type="protein sequence ID" value="ALO46226.1"/>
    <property type="molecule type" value="Genomic_DNA"/>
</dbReference>
<keyword evidence="1" id="KW-0732">Signal</keyword>
<evidence type="ECO:0000313" key="2">
    <source>
        <dbReference type="EMBL" id="ALO46226.1"/>
    </source>
</evidence>
<gene>
    <name evidence="2" type="ORF">PS2015_1572</name>
</gene>
<evidence type="ECO:0008006" key="4">
    <source>
        <dbReference type="Google" id="ProtNLM"/>
    </source>
</evidence>
<name>A0A0S2KE25_9GAMM</name>
<dbReference type="RefSeq" id="WP_058021685.1">
    <property type="nucleotide sequence ID" value="NZ_CP013189.1"/>
</dbReference>
<organism evidence="2 3">
    <name type="scientific">Pseudohongiella spirulinae</name>
    <dbReference type="NCBI Taxonomy" id="1249552"/>
    <lineage>
        <taxon>Bacteria</taxon>
        <taxon>Pseudomonadati</taxon>
        <taxon>Pseudomonadota</taxon>
        <taxon>Gammaproteobacteria</taxon>
        <taxon>Pseudomonadales</taxon>
        <taxon>Pseudohongiellaceae</taxon>
        <taxon>Pseudohongiella</taxon>
    </lineage>
</organism>
<dbReference type="KEGG" id="pspi:PS2015_1572"/>
<dbReference type="AlphaFoldDB" id="A0A0S2KE25"/>
<sequence precursor="true">MTLCRSLSVFLLTVMLCFGHSLHAQTEGNRAVIEILSLQHRDPLLVRSQIRPQLDPRGHIGQIDNKLVIATTAANLQELRSLINQIDVPPRRLVVSVDFDFNNRLTDSSQSVQALEGEQLRLVQSTQPVTQEPEQEQQAPLPDQLQASTDTQAGAEIISETAIWLQADIRDNQAQLQLELLNVDGFTGRHPLTLDLGVWMTLNETATLTDPDLEVETDSQTAPAPVIAIRVDVLP</sequence>
<dbReference type="STRING" id="1249552.PS2015_1572"/>
<dbReference type="OrthoDB" id="5608150at2"/>
<reference evidence="2 3" key="1">
    <citation type="submission" date="2015-11" db="EMBL/GenBank/DDBJ databases">
        <authorList>
            <person name="Zhang Y."/>
            <person name="Guo Z."/>
        </authorList>
    </citation>
    <scope>NUCLEOTIDE SEQUENCE [LARGE SCALE GENOMIC DNA]</scope>
    <source>
        <strain evidence="2 3">KCTC 32221</strain>
    </source>
</reference>
<protein>
    <recommendedName>
        <fullName evidence="4">NolW-like domain-containing protein</fullName>
    </recommendedName>
</protein>
<dbReference type="Proteomes" id="UP000065641">
    <property type="component" value="Chromosome"/>
</dbReference>